<gene>
    <name evidence="2" type="ORF">S12H4_52416</name>
</gene>
<feature type="non-terminal residue" evidence="2">
    <location>
        <position position="1"/>
    </location>
</feature>
<sequence>EAEVSDDPPPPEPQSPPALEGKMLSGVFPDSISETLIGSP</sequence>
<dbReference type="EMBL" id="BARW01033259">
    <property type="protein sequence ID" value="GAJ07830.1"/>
    <property type="molecule type" value="Genomic_DNA"/>
</dbReference>
<protein>
    <submittedName>
        <fullName evidence="2">Uncharacterized protein</fullName>
    </submittedName>
</protein>
<feature type="region of interest" description="Disordered" evidence="1">
    <location>
        <begin position="1"/>
        <end position="25"/>
    </location>
</feature>
<accession>X1VJ86</accession>
<evidence type="ECO:0000313" key="2">
    <source>
        <dbReference type="EMBL" id="GAJ07830.1"/>
    </source>
</evidence>
<organism evidence="2">
    <name type="scientific">marine sediment metagenome</name>
    <dbReference type="NCBI Taxonomy" id="412755"/>
    <lineage>
        <taxon>unclassified sequences</taxon>
        <taxon>metagenomes</taxon>
        <taxon>ecological metagenomes</taxon>
    </lineage>
</organism>
<dbReference type="AlphaFoldDB" id="X1VJ86"/>
<comment type="caution">
    <text evidence="2">The sequence shown here is derived from an EMBL/GenBank/DDBJ whole genome shotgun (WGS) entry which is preliminary data.</text>
</comment>
<reference evidence="2" key="1">
    <citation type="journal article" date="2014" name="Front. Microbiol.">
        <title>High frequency of phylogenetically diverse reductive dehalogenase-homologous genes in deep subseafloor sedimentary metagenomes.</title>
        <authorList>
            <person name="Kawai M."/>
            <person name="Futagami T."/>
            <person name="Toyoda A."/>
            <person name="Takaki Y."/>
            <person name="Nishi S."/>
            <person name="Hori S."/>
            <person name="Arai W."/>
            <person name="Tsubouchi T."/>
            <person name="Morono Y."/>
            <person name="Uchiyama I."/>
            <person name="Ito T."/>
            <person name="Fujiyama A."/>
            <person name="Inagaki F."/>
            <person name="Takami H."/>
        </authorList>
    </citation>
    <scope>NUCLEOTIDE SEQUENCE</scope>
    <source>
        <strain evidence="2">Expedition CK06-06</strain>
    </source>
</reference>
<name>X1VJ86_9ZZZZ</name>
<evidence type="ECO:0000256" key="1">
    <source>
        <dbReference type="SAM" id="MobiDB-lite"/>
    </source>
</evidence>
<proteinExistence type="predicted"/>
<feature type="compositionally biased region" description="Pro residues" evidence="1">
    <location>
        <begin position="7"/>
        <end position="16"/>
    </location>
</feature>